<accession>A0AAV8U4M0</accession>
<evidence type="ECO:0000313" key="1">
    <source>
        <dbReference type="EMBL" id="KAJ8772848.1"/>
    </source>
</evidence>
<sequence>MEKVIVGLRSIYRAGFSRSSHFAAAIAHQHQHHHHHRLTSRSLFSSSSVATLPRCLPSAFGSPLAMGVGSTRSFSADVSHMPDINDPEVLLAFKDLMAESWDELPNSVIHDVKNALSKNTDDKAGQEVLKNVFRAAEAVEEFSGMVISLKMELDDSIGSFGEDVKPLPDEYANALHTVFQRYNDYLGAFGPDESYLQKKIETELGSKLIYLKMRCSGLDAQWGKVTLLGTSGLAGSYIEQRA</sequence>
<evidence type="ECO:0008006" key="3">
    <source>
        <dbReference type="Google" id="ProtNLM"/>
    </source>
</evidence>
<name>A0AAV8U4M0_9ROSI</name>
<dbReference type="EMBL" id="JAIWQS010000002">
    <property type="protein sequence ID" value="KAJ8772848.1"/>
    <property type="molecule type" value="Genomic_DNA"/>
</dbReference>
<dbReference type="GO" id="GO:0045273">
    <property type="term" value="C:respiratory chain complex II (succinate dehydrogenase)"/>
    <property type="evidence" value="ECO:0007669"/>
    <property type="project" value="InterPro"/>
</dbReference>
<dbReference type="Pfam" id="PF14290">
    <property type="entry name" value="SDH5_plant"/>
    <property type="match status" value="1"/>
</dbReference>
<comment type="caution">
    <text evidence="1">The sequence shown here is derived from an EMBL/GenBank/DDBJ whole genome shotgun (WGS) entry which is preliminary data.</text>
</comment>
<keyword evidence="2" id="KW-1185">Reference proteome</keyword>
<dbReference type="InterPro" id="IPR025397">
    <property type="entry name" value="SDH5"/>
</dbReference>
<evidence type="ECO:0000313" key="2">
    <source>
        <dbReference type="Proteomes" id="UP001159364"/>
    </source>
</evidence>
<dbReference type="AlphaFoldDB" id="A0AAV8U4M0"/>
<dbReference type="Proteomes" id="UP001159364">
    <property type="component" value="Linkage Group LG02"/>
</dbReference>
<protein>
    <recommendedName>
        <fullName evidence="3">Succinate dehydrogenase subunit 5, mitochondrial</fullName>
    </recommendedName>
</protein>
<dbReference type="GO" id="GO:0006099">
    <property type="term" value="P:tricarboxylic acid cycle"/>
    <property type="evidence" value="ECO:0007669"/>
    <property type="project" value="InterPro"/>
</dbReference>
<reference evidence="1 2" key="1">
    <citation type="submission" date="2021-09" db="EMBL/GenBank/DDBJ databases">
        <title>Genomic insights and catalytic innovation underlie evolution of tropane alkaloids biosynthesis.</title>
        <authorList>
            <person name="Wang Y.-J."/>
            <person name="Tian T."/>
            <person name="Huang J.-P."/>
            <person name="Huang S.-X."/>
        </authorList>
    </citation>
    <scope>NUCLEOTIDE SEQUENCE [LARGE SCALE GENOMIC DNA]</scope>
    <source>
        <strain evidence="1">KIB-2018</strain>
        <tissue evidence="1">Leaf</tissue>
    </source>
</reference>
<organism evidence="1 2">
    <name type="scientific">Erythroxylum novogranatense</name>
    <dbReference type="NCBI Taxonomy" id="1862640"/>
    <lineage>
        <taxon>Eukaryota</taxon>
        <taxon>Viridiplantae</taxon>
        <taxon>Streptophyta</taxon>
        <taxon>Embryophyta</taxon>
        <taxon>Tracheophyta</taxon>
        <taxon>Spermatophyta</taxon>
        <taxon>Magnoliopsida</taxon>
        <taxon>eudicotyledons</taxon>
        <taxon>Gunneridae</taxon>
        <taxon>Pentapetalae</taxon>
        <taxon>rosids</taxon>
        <taxon>fabids</taxon>
        <taxon>Malpighiales</taxon>
        <taxon>Erythroxylaceae</taxon>
        <taxon>Erythroxylum</taxon>
    </lineage>
</organism>
<dbReference type="PANTHER" id="PTHR36139:SF1">
    <property type="entry name" value="SUCCINATE DEHYDROGENASE SUBUNIT 5, MITOCHONDRIAL"/>
    <property type="match status" value="1"/>
</dbReference>
<proteinExistence type="predicted"/>
<gene>
    <name evidence="1" type="ORF">K2173_028025</name>
</gene>
<dbReference type="PANTHER" id="PTHR36139">
    <property type="entry name" value="SUCCINATE DEHYDROGENASE SUBUNIT 5, MITOCHONDRIAL"/>
    <property type="match status" value="1"/>
</dbReference>